<dbReference type="Proteomes" id="UP000005408">
    <property type="component" value="Unassembled WGS sequence"/>
</dbReference>
<proteinExistence type="predicted"/>
<dbReference type="InterPro" id="IPR000436">
    <property type="entry name" value="Sushi_SCR_CCP_dom"/>
</dbReference>
<dbReference type="InterPro" id="IPR000033">
    <property type="entry name" value="LDLR_classB_rpt"/>
</dbReference>
<evidence type="ECO:0000313" key="7">
    <source>
        <dbReference type="EnsemblMetazoa" id="G25195.1:cds"/>
    </source>
</evidence>
<dbReference type="InterPro" id="IPR050778">
    <property type="entry name" value="Cueball_EGF_LRP_Nidogen"/>
</dbReference>
<sequence length="1095" mass="122340">MFVNFLFLFSLTHVECEDALIVSLAPDRSDNGHLVFFKTNSLTHSSKDDPVPLAFPNATNIKELLYDPLERTLYMTDILSNLFRTENISHSIKPDELTSNVIDTFSSSSSKIAIDWVSKNLYYIDPSFRWIIVQPLYAVGRSGRKTLIEGLISPKAIAVDPLNGYLFWSAGHSGRFAIFRSSLSGSDQTLLVHSLLLVSDITISDVEKRVYWLDIGRETLETCTYDGTDRRVLKRSDSLLMLMSGLTLHKDLICVAIQAAYLVECIDKETGQTKWQHLFQWLKDGKYEYKIPKTLKFIPAMTLENITQPCEEQYCEYLCIITRESIAKCYCPDGFVLDVNGRNCTRNNVLPQKSLLLSNTSSICFVDILSLTGMPIALNCILHWERSISNVAVDSRQDKIYFEDTDSKKLMILDVRTGQKTEFFSISGVSGICVDWLASDVYWAERTSGLIIFINERFPMEMPLFQNVDNPFSLTINPHNRTLYWLSGGVGTYKIEAGSSDGTKRWVVVDSQHLKYPTQLLYTTTDNRLFWSDVDGVYSLDMETSEIQSFPSSNIKSFTKYKGFIMILKNNNEALVIDTESNSLHQHLDSPGFGHVIVYDRSEQPATKDLCRVRNGDCEHICIPKAEGTRTCQCRLGFKLKSDKKACISSPLKHEFVLTVDFTHAAIFQVSMTDAEVVAIDVNETMHPVNAIFHPLHRNLIYSDAMYREIRQLSLSGHSSVSLTNTGSFEPQALVVDPTTGHLIYSAVSSKSYIGILNMETKDRKTVVPGLTSVYNIAIYPKKGFLFWSDLVYSASYIGRSYMDGSAMSNLIFKDILQPNSLTLDYKNELLYWTDGELRTINYCDLNGENRGVLLNDNTKKFMLFDISGDYFYFTALDDQKITKASISNASEIAWMNYTANFGKLHSLQVYGVKDIPVNDVCSKANGGCSTFCLPTANSRKCACPDGVKLLSDRKTCDGVIKCPEDIPNGRLSPDCAPFFGNKCTFTCNPGFTTQTAEVLCQETWNVSSLCVAVVTERAMTDPTNDGAIAGGIVAASLAVTLVLVLIIIFLCRRASDSPTPDSGTIHYGANSNGNSNGARKASRVIIEEAPSNNT</sequence>
<dbReference type="SUPFAM" id="SSF63825">
    <property type="entry name" value="YWTD domain"/>
    <property type="match status" value="3"/>
</dbReference>
<dbReference type="Gene3D" id="2.120.10.30">
    <property type="entry name" value="TolB, C-terminal domain"/>
    <property type="match status" value="3"/>
</dbReference>
<dbReference type="InterPro" id="IPR000742">
    <property type="entry name" value="EGF"/>
</dbReference>
<feature type="compositionally biased region" description="Low complexity" evidence="3">
    <location>
        <begin position="1069"/>
        <end position="1080"/>
    </location>
</feature>
<feature type="repeat" description="LDL-receptor class B" evidence="2">
    <location>
        <begin position="208"/>
        <end position="252"/>
    </location>
</feature>
<reference evidence="7" key="1">
    <citation type="submission" date="2022-08" db="UniProtKB">
        <authorList>
            <consortium name="EnsemblMetazoa"/>
        </authorList>
    </citation>
    <scope>IDENTIFICATION</scope>
    <source>
        <strain evidence="7">05x7-T-G4-1.051#20</strain>
    </source>
</reference>
<dbReference type="CDD" id="cd00033">
    <property type="entry name" value="CCP"/>
    <property type="match status" value="1"/>
</dbReference>
<dbReference type="AlphaFoldDB" id="A0A8W8KZ36"/>
<evidence type="ECO:0000313" key="8">
    <source>
        <dbReference type="Proteomes" id="UP000005408"/>
    </source>
</evidence>
<accession>A0A8W8KZ36</accession>
<evidence type="ECO:0000256" key="3">
    <source>
        <dbReference type="SAM" id="MobiDB-lite"/>
    </source>
</evidence>
<dbReference type="PANTHER" id="PTHR46513">
    <property type="entry name" value="VITELLOGENIN RECEPTOR-LIKE PROTEIN-RELATED-RELATED"/>
    <property type="match status" value="1"/>
</dbReference>
<feature type="repeat" description="LDL-receptor class B" evidence="2">
    <location>
        <begin position="784"/>
        <end position="828"/>
    </location>
</feature>
<keyword evidence="4" id="KW-1133">Transmembrane helix</keyword>
<dbReference type="EnsemblMetazoa" id="G25195.1">
    <property type="protein sequence ID" value="G25195.1:cds"/>
    <property type="gene ID" value="G25195"/>
</dbReference>
<dbReference type="SMART" id="SM00135">
    <property type="entry name" value="LY"/>
    <property type="match status" value="9"/>
</dbReference>
<dbReference type="SMART" id="SM00181">
    <property type="entry name" value="EGF"/>
    <property type="match status" value="3"/>
</dbReference>
<dbReference type="PANTHER" id="PTHR46513:SF44">
    <property type="entry name" value="LDL RECEPTOR RELATED PROTEIN 4"/>
    <property type="match status" value="1"/>
</dbReference>
<evidence type="ECO:0000259" key="6">
    <source>
        <dbReference type="SMART" id="SM00181"/>
    </source>
</evidence>
<feature type="transmembrane region" description="Helical" evidence="4">
    <location>
        <begin position="1028"/>
        <end position="1051"/>
    </location>
</feature>
<protein>
    <recommendedName>
        <fullName evidence="6">EGF-like domain-containing protein</fullName>
    </recommendedName>
</protein>
<feature type="region of interest" description="Disordered" evidence="3">
    <location>
        <begin position="1058"/>
        <end position="1095"/>
    </location>
</feature>
<feature type="domain" description="EGF-like" evidence="6">
    <location>
        <begin position="610"/>
        <end position="648"/>
    </location>
</feature>
<keyword evidence="1" id="KW-1015">Disulfide bond</keyword>
<keyword evidence="4" id="KW-0472">Membrane</keyword>
<dbReference type="SUPFAM" id="SSF57196">
    <property type="entry name" value="EGF/Laminin"/>
    <property type="match status" value="2"/>
</dbReference>
<dbReference type="Pfam" id="PF14670">
    <property type="entry name" value="FXa_inhibition"/>
    <property type="match status" value="2"/>
</dbReference>
<dbReference type="InterPro" id="IPR011042">
    <property type="entry name" value="6-blade_b-propeller_TolB-like"/>
</dbReference>
<evidence type="ECO:0000256" key="4">
    <source>
        <dbReference type="SAM" id="Phobius"/>
    </source>
</evidence>
<organism evidence="7 8">
    <name type="scientific">Magallana gigas</name>
    <name type="common">Pacific oyster</name>
    <name type="synonym">Crassostrea gigas</name>
    <dbReference type="NCBI Taxonomy" id="29159"/>
    <lineage>
        <taxon>Eukaryota</taxon>
        <taxon>Metazoa</taxon>
        <taxon>Spiralia</taxon>
        <taxon>Lophotrochozoa</taxon>
        <taxon>Mollusca</taxon>
        <taxon>Bivalvia</taxon>
        <taxon>Autobranchia</taxon>
        <taxon>Pteriomorphia</taxon>
        <taxon>Ostreida</taxon>
        <taxon>Ostreoidea</taxon>
        <taxon>Ostreidae</taxon>
        <taxon>Magallana</taxon>
    </lineage>
</organism>
<evidence type="ECO:0000256" key="1">
    <source>
        <dbReference type="ARBA" id="ARBA00023157"/>
    </source>
</evidence>
<keyword evidence="4" id="KW-0812">Transmembrane</keyword>
<feature type="domain" description="EGF-like" evidence="6">
    <location>
        <begin position="309"/>
        <end position="345"/>
    </location>
</feature>
<keyword evidence="5" id="KW-0732">Signal</keyword>
<evidence type="ECO:0000256" key="5">
    <source>
        <dbReference type="SAM" id="SignalP"/>
    </source>
</evidence>
<dbReference type="PROSITE" id="PS51120">
    <property type="entry name" value="LDLRB"/>
    <property type="match status" value="2"/>
</dbReference>
<feature type="signal peptide" evidence="5">
    <location>
        <begin position="1"/>
        <end position="16"/>
    </location>
</feature>
<name>A0A8W8KZ36_MAGGI</name>
<evidence type="ECO:0000256" key="2">
    <source>
        <dbReference type="PROSITE-ProRule" id="PRU00461"/>
    </source>
</evidence>
<feature type="chain" id="PRO_5036463352" description="EGF-like domain-containing protein" evidence="5">
    <location>
        <begin position="17"/>
        <end position="1095"/>
    </location>
</feature>
<keyword evidence="8" id="KW-1185">Reference proteome</keyword>
<feature type="domain" description="EGF-like" evidence="6">
    <location>
        <begin position="921"/>
        <end position="958"/>
    </location>
</feature>